<evidence type="ECO:0000313" key="3">
    <source>
        <dbReference type="WBParaSite" id="L893_g3031.t1"/>
    </source>
</evidence>
<feature type="chain" id="PRO_5012384933" evidence="1">
    <location>
        <begin position="16"/>
        <end position="587"/>
    </location>
</feature>
<proteinExistence type="predicted"/>
<protein>
    <submittedName>
        <fullName evidence="3">MAM domain-containing protein</fullName>
    </submittedName>
</protein>
<keyword evidence="1" id="KW-0732">Signal</keyword>
<sequence>MGLFLFLELTLFAQGVLNRLCARHEFMQHSSDRHRSLWRGCRLIQHVSTTVLPLVNMKSADRSSWVLYVLVLAAYLKDALNQAGIALLMLKLATLIHMTSLHILLIVNQYIIVAKHQWSLAFLGSRVTAKAYSSGGKGSFISKDLDLLCQDFKSCQWQNDENDQMDWVLGEGSVDAGKLKIITGSNLTPGRDFFILASDPRAAEDSGVLISDPISCQKDVGVLTLEMWRSRARVVGQEPDLEICIRKVGSNVLEQCQTVEPDENNLVRTHIPPTEEPFNIAIKGHGFENSPEGGLIIIDHISYAASVENIANCDGGLESVVPLTSNDLDNGIVLDSADYHSADGSPNVYETLMLIDGDSDIEQQSTKIMRGVKQESEEIPRSPSKKQESLDNNLLTYESCLLLKCTSDEMSIGTPCGYTPAGDGAAGGGLNGWKVVNVTTNNANRLTGVHGIPPNGDQNVIVATFPSRSARRFLGINRFVLESPYLEFSPNVDVYLGFWRYIAVHGIEIAVCSDGEAIDCFYQYPPRDLPYAMKSRSWHFENVQLPTHVNKLFIVAQSTTKDRQNAGQIGIADLRLFYDEKAGQSVC</sequence>
<keyword evidence="2" id="KW-1185">Reference proteome</keyword>
<dbReference type="Gene3D" id="2.60.120.200">
    <property type="match status" value="1"/>
</dbReference>
<evidence type="ECO:0000256" key="1">
    <source>
        <dbReference type="SAM" id="SignalP"/>
    </source>
</evidence>
<feature type="signal peptide" evidence="1">
    <location>
        <begin position="1"/>
        <end position="15"/>
    </location>
</feature>
<dbReference type="SUPFAM" id="SSF49899">
    <property type="entry name" value="Concanavalin A-like lectins/glucanases"/>
    <property type="match status" value="1"/>
</dbReference>
<organism evidence="2 3">
    <name type="scientific">Steinernema glaseri</name>
    <dbReference type="NCBI Taxonomy" id="37863"/>
    <lineage>
        <taxon>Eukaryota</taxon>
        <taxon>Metazoa</taxon>
        <taxon>Ecdysozoa</taxon>
        <taxon>Nematoda</taxon>
        <taxon>Chromadorea</taxon>
        <taxon>Rhabditida</taxon>
        <taxon>Tylenchina</taxon>
        <taxon>Panagrolaimomorpha</taxon>
        <taxon>Strongyloidoidea</taxon>
        <taxon>Steinernematidae</taxon>
        <taxon>Steinernema</taxon>
    </lineage>
</organism>
<reference evidence="3" key="1">
    <citation type="submission" date="2016-11" db="UniProtKB">
        <authorList>
            <consortium name="WormBaseParasite"/>
        </authorList>
    </citation>
    <scope>IDENTIFICATION</scope>
</reference>
<evidence type="ECO:0000313" key="2">
    <source>
        <dbReference type="Proteomes" id="UP000095287"/>
    </source>
</evidence>
<dbReference type="Proteomes" id="UP000095287">
    <property type="component" value="Unplaced"/>
</dbReference>
<dbReference type="AlphaFoldDB" id="A0A1I7ZWJ7"/>
<dbReference type="WBParaSite" id="L893_g3031.t1">
    <property type="protein sequence ID" value="L893_g3031.t1"/>
    <property type="gene ID" value="L893_g3031"/>
</dbReference>
<accession>A0A1I7ZWJ7</accession>
<dbReference type="InterPro" id="IPR013320">
    <property type="entry name" value="ConA-like_dom_sf"/>
</dbReference>
<name>A0A1I7ZWJ7_9BILA</name>